<dbReference type="PANTHER" id="PTHR15272">
    <property type="entry name" value="CHROMATIN ASSEMBLY FACTOR 1 SUBUNIT A CAF-1 SUBUNIT A"/>
    <property type="match status" value="1"/>
</dbReference>
<dbReference type="GO" id="GO:0006334">
    <property type="term" value="P:nucleosome assembly"/>
    <property type="evidence" value="ECO:0007669"/>
    <property type="project" value="TreeGrafter"/>
</dbReference>
<evidence type="ECO:0000256" key="3">
    <source>
        <dbReference type="ARBA" id="ARBA00023204"/>
    </source>
</evidence>
<reference evidence="7" key="1">
    <citation type="journal article" date="2013" name="Genetics">
        <title>The draft genome and transcriptome of Panagrellus redivivus are shaped by the harsh demands of a free-living lifestyle.</title>
        <authorList>
            <person name="Srinivasan J."/>
            <person name="Dillman A.R."/>
            <person name="Macchietto M.G."/>
            <person name="Heikkinen L."/>
            <person name="Lakso M."/>
            <person name="Fracchia K.M."/>
            <person name="Antoshechkin I."/>
            <person name="Mortazavi A."/>
            <person name="Wong G."/>
            <person name="Sternberg P.W."/>
        </authorList>
    </citation>
    <scope>NUCLEOTIDE SEQUENCE [LARGE SCALE GENOMIC DNA]</scope>
    <source>
        <strain evidence="7">MT8872</strain>
    </source>
</reference>
<evidence type="ECO:0000256" key="2">
    <source>
        <dbReference type="ARBA" id="ARBA00022763"/>
    </source>
</evidence>
<sequence length="455" mass="53399">MASSPLAKKARLAIGDDDHIEAASGSNSSQELKENDVASQPASQTTTDAEIMVVSDADDSAREGPRTPRTPGGKRKLEDKKAARALREAQKQKEREERAAAKQREKEERQRKALEEKEKIRLQREKENEERRRRKLEDEELVRKKRIETQLQKEELKKAKVQEELERLEKKRQEEAEKLEKKRQAEQAKREEEERKNEEALKKEKLLKRQSNLLMNFVVKKAKPEPKLLAAPSDHWLFRPLEKKENMEMAQIHSRPPLTDEEKEKLLTTRVEKSDYLEKLKRPNFKRNPDKVKLFQFHENYRPPYYGTWRKTSTVITGRNPFATLEPSINYEEDSDAEWENDEEGDECVSEDEEEDDGAANSDNEDDGFIVEHGYLSNDEGLSEDEKEHLPEETDEERKVRLAERAKQWKEEQRQKQRRHKTKELKPNNLGPMYLSAVPEDFPQLIEGIHLTYVN</sequence>
<comment type="subcellular location">
    <subcellularLocation>
        <location evidence="1">Nucleus</location>
    </subcellularLocation>
</comment>
<keyword evidence="4" id="KW-0539">Nucleus</keyword>
<dbReference type="Pfam" id="PF12253">
    <property type="entry name" value="CAF1A_dimeriz"/>
    <property type="match status" value="1"/>
</dbReference>
<keyword evidence="3" id="KW-0234">DNA repair</keyword>
<evidence type="ECO:0000259" key="6">
    <source>
        <dbReference type="Pfam" id="PF12253"/>
    </source>
</evidence>
<proteinExistence type="predicted"/>
<evidence type="ECO:0000313" key="7">
    <source>
        <dbReference type="Proteomes" id="UP000492821"/>
    </source>
</evidence>
<keyword evidence="7" id="KW-1185">Reference proteome</keyword>
<accession>A0A7E4V3T1</accession>
<dbReference type="Proteomes" id="UP000492821">
    <property type="component" value="Unassembled WGS sequence"/>
</dbReference>
<feature type="compositionally biased region" description="Polar residues" evidence="5">
    <location>
        <begin position="37"/>
        <end position="48"/>
    </location>
</feature>
<organism evidence="7 8">
    <name type="scientific">Panagrellus redivivus</name>
    <name type="common">Microworm</name>
    <dbReference type="NCBI Taxonomy" id="6233"/>
    <lineage>
        <taxon>Eukaryota</taxon>
        <taxon>Metazoa</taxon>
        <taxon>Ecdysozoa</taxon>
        <taxon>Nematoda</taxon>
        <taxon>Chromadorea</taxon>
        <taxon>Rhabditida</taxon>
        <taxon>Tylenchina</taxon>
        <taxon>Panagrolaimomorpha</taxon>
        <taxon>Panagrolaimoidea</taxon>
        <taxon>Panagrolaimidae</taxon>
        <taxon>Panagrellus</taxon>
    </lineage>
</organism>
<name>A0A7E4V3T1_PANRE</name>
<dbReference type="GO" id="GO:0033186">
    <property type="term" value="C:CAF-1 complex"/>
    <property type="evidence" value="ECO:0007669"/>
    <property type="project" value="TreeGrafter"/>
</dbReference>
<dbReference type="GO" id="GO:0005634">
    <property type="term" value="C:nucleus"/>
    <property type="evidence" value="ECO:0007669"/>
    <property type="project" value="UniProtKB-SubCell"/>
</dbReference>
<evidence type="ECO:0000256" key="5">
    <source>
        <dbReference type="SAM" id="MobiDB-lite"/>
    </source>
</evidence>
<feature type="compositionally biased region" description="Basic and acidic residues" evidence="5">
    <location>
        <begin position="75"/>
        <end position="137"/>
    </location>
</feature>
<feature type="compositionally biased region" description="Acidic residues" evidence="5">
    <location>
        <begin position="331"/>
        <end position="369"/>
    </location>
</feature>
<feature type="region of interest" description="Disordered" evidence="5">
    <location>
        <begin position="1"/>
        <end position="203"/>
    </location>
</feature>
<evidence type="ECO:0000256" key="4">
    <source>
        <dbReference type="ARBA" id="ARBA00023242"/>
    </source>
</evidence>
<protein>
    <submittedName>
        <fullName evidence="8">Chromatin assembly factor 1 subunit A</fullName>
    </submittedName>
</protein>
<dbReference type="AlphaFoldDB" id="A0A7E4V3T1"/>
<reference evidence="8" key="2">
    <citation type="submission" date="2020-10" db="UniProtKB">
        <authorList>
            <consortium name="WormBaseParasite"/>
        </authorList>
    </citation>
    <scope>IDENTIFICATION</scope>
</reference>
<feature type="domain" description="Chromatin assembly factor 1 subunit A dimerization" evidence="6">
    <location>
        <begin position="293"/>
        <end position="362"/>
    </location>
</feature>
<evidence type="ECO:0000256" key="1">
    <source>
        <dbReference type="ARBA" id="ARBA00004123"/>
    </source>
</evidence>
<feature type="region of interest" description="Disordered" evidence="5">
    <location>
        <begin position="326"/>
        <end position="434"/>
    </location>
</feature>
<keyword evidence="2" id="KW-0227">DNA damage</keyword>
<feature type="compositionally biased region" description="Basic and acidic residues" evidence="5">
    <location>
        <begin position="384"/>
        <end position="415"/>
    </location>
</feature>
<dbReference type="PANTHER" id="PTHR15272:SF0">
    <property type="entry name" value="CHROMATIN ASSEMBLY FACTOR 1 SUBUNIT A"/>
    <property type="match status" value="1"/>
</dbReference>
<feature type="compositionally biased region" description="Basic and acidic residues" evidence="5">
    <location>
        <begin position="147"/>
        <end position="203"/>
    </location>
</feature>
<evidence type="ECO:0000313" key="8">
    <source>
        <dbReference type="WBParaSite" id="Pan_g16152.t1"/>
    </source>
</evidence>
<dbReference type="InterPro" id="IPR022043">
    <property type="entry name" value="CAF1A_DD"/>
</dbReference>
<dbReference type="GO" id="GO:0006281">
    <property type="term" value="P:DNA repair"/>
    <property type="evidence" value="ECO:0007669"/>
    <property type="project" value="UniProtKB-KW"/>
</dbReference>
<dbReference type="WBParaSite" id="Pan_g16152.t1">
    <property type="protein sequence ID" value="Pan_g16152.t1"/>
    <property type="gene ID" value="Pan_g16152"/>
</dbReference>